<feature type="compositionally biased region" description="Basic and acidic residues" evidence="1">
    <location>
        <begin position="51"/>
        <end position="80"/>
    </location>
</feature>
<sequence>MRQPSSGRHGTPRKLTHVTQKGFLPYRAQPLKLRRSAGNWRGSSSPTPLISKDKFVVHDESQVEKEARSPSQAQEKKDEGSLQINNSPPLPSAMTIF</sequence>
<dbReference type="EMBL" id="CP137305">
    <property type="protein sequence ID" value="WQF75454.1"/>
    <property type="molecule type" value="Genomic_DNA"/>
</dbReference>
<evidence type="ECO:0000313" key="2">
    <source>
        <dbReference type="EMBL" id="WQF75454.1"/>
    </source>
</evidence>
<keyword evidence="3" id="KW-1185">Reference proteome</keyword>
<evidence type="ECO:0000313" key="3">
    <source>
        <dbReference type="Proteomes" id="UP001322277"/>
    </source>
</evidence>
<evidence type="ECO:0000256" key="1">
    <source>
        <dbReference type="SAM" id="MobiDB-lite"/>
    </source>
</evidence>
<dbReference type="RefSeq" id="XP_062772678.1">
    <property type="nucleotide sequence ID" value="XM_062916627.1"/>
</dbReference>
<organism evidence="2 3">
    <name type="scientific">Colletotrichum destructivum</name>
    <dbReference type="NCBI Taxonomy" id="34406"/>
    <lineage>
        <taxon>Eukaryota</taxon>
        <taxon>Fungi</taxon>
        <taxon>Dikarya</taxon>
        <taxon>Ascomycota</taxon>
        <taxon>Pezizomycotina</taxon>
        <taxon>Sordariomycetes</taxon>
        <taxon>Hypocreomycetidae</taxon>
        <taxon>Glomerellales</taxon>
        <taxon>Glomerellaceae</taxon>
        <taxon>Colletotrichum</taxon>
        <taxon>Colletotrichum destructivum species complex</taxon>
    </lineage>
</organism>
<protein>
    <submittedName>
        <fullName evidence="2">Uncharacterized protein</fullName>
    </submittedName>
</protein>
<dbReference type="Proteomes" id="UP001322277">
    <property type="component" value="Chromosome 1"/>
</dbReference>
<gene>
    <name evidence="2" type="ORF">CDEST_00468</name>
</gene>
<dbReference type="AlphaFoldDB" id="A0AAX4HWM6"/>
<dbReference type="KEGG" id="cdet:87936971"/>
<feature type="region of interest" description="Disordered" evidence="1">
    <location>
        <begin position="1"/>
        <end position="97"/>
    </location>
</feature>
<reference evidence="3" key="1">
    <citation type="journal article" date="2023" name="bioRxiv">
        <title>Complete genome of the Medicago anthracnose fungus, Colletotrichum destructivum, reveals a mini-chromosome-like region within a core chromosome.</title>
        <authorList>
            <person name="Lapalu N."/>
            <person name="Simon A."/>
            <person name="Lu A."/>
            <person name="Plaumann P.-L."/>
            <person name="Amselem J."/>
            <person name="Pigne S."/>
            <person name="Auger A."/>
            <person name="Koch C."/>
            <person name="Dallery J.-F."/>
            <person name="O'Connell R.J."/>
        </authorList>
    </citation>
    <scope>NUCLEOTIDE SEQUENCE [LARGE SCALE GENOMIC DNA]</scope>
    <source>
        <strain evidence="3">CBS 520.97</strain>
    </source>
</reference>
<proteinExistence type="predicted"/>
<dbReference type="GeneID" id="87936971"/>
<accession>A0AAX4HWM6</accession>
<name>A0AAX4HWM6_9PEZI</name>